<sequence>RDNFKKGDPRKFTASEDERYRLELLDPEDPANQHIFKAVKPYLPKFSLDESIITYFEAFGKKIQARYTDYGPDIRVFDVTYCDEWIPFDETVTLCQTLGLPCVKHALDYFEGGHYLI</sequence>
<gene>
    <name evidence="1" type="ORF">S12H4_57118</name>
</gene>
<comment type="caution">
    <text evidence="1">The sequence shown here is derived from an EMBL/GenBank/DDBJ whole genome shotgun (WGS) entry which is preliminary data.</text>
</comment>
<protein>
    <submittedName>
        <fullName evidence="1">Uncharacterized protein</fullName>
    </submittedName>
</protein>
<reference evidence="1" key="1">
    <citation type="journal article" date="2014" name="Front. Microbiol.">
        <title>High frequency of phylogenetically diverse reductive dehalogenase-homologous genes in deep subseafloor sedimentary metagenomes.</title>
        <authorList>
            <person name="Kawai M."/>
            <person name="Futagami T."/>
            <person name="Toyoda A."/>
            <person name="Takaki Y."/>
            <person name="Nishi S."/>
            <person name="Hori S."/>
            <person name="Arai W."/>
            <person name="Tsubouchi T."/>
            <person name="Morono Y."/>
            <person name="Uchiyama I."/>
            <person name="Ito T."/>
            <person name="Fujiyama A."/>
            <person name="Inagaki F."/>
            <person name="Takami H."/>
        </authorList>
    </citation>
    <scope>NUCLEOTIDE SEQUENCE</scope>
    <source>
        <strain evidence="1">Expedition CK06-06</strain>
    </source>
</reference>
<feature type="non-terminal residue" evidence="1">
    <location>
        <position position="1"/>
    </location>
</feature>
<proteinExistence type="predicted"/>
<dbReference type="AlphaFoldDB" id="X1W131"/>
<accession>X1W131</accession>
<dbReference type="EMBL" id="BARW01036883">
    <property type="protein sequence ID" value="GAJ21245.1"/>
    <property type="molecule type" value="Genomic_DNA"/>
</dbReference>
<organism evidence="1">
    <name type="scientific">marine sediment metagenome</name>
    <dbReference type="NCBI Taxonomy" id="412755"/>
    <lineage>
        <taxon>unclassified sequences</taxon>
        <taxon>metagenomes</taxon>
        <taxon>ecological metagenomes</taxon>
    </lineage>
</organism>
<evidence type="ECO:0000313" key="1">
    <source>
        <dbReference type="EMBL" id="GAJ21245.1"/>
    </source>
</evidence>
<name>X1W131_9ZZZZ</name>